<dbReference type="RefSeq" id="WP_339096626.1">
    <property type="nucleotide sequence ID" value="NZ_CP149782.1"/>
</dbReference>
<sequence length="72" mass="7937">MVQLLATLGPEGQLIIQYDASQLAALGLQEPPSQVDFREIPRTRPSFVQAGGQLGDLGMDAAQWVREQRDEE</sequence>
<protein>
    <submittedName>
        <fullName evidence="1">Uncharacterized protein</fullName>
    </submittedName>
</protein>
<accession>A0AAU6Q4W1</accession>
<organism evidence="1">
    <name type="scientific">Deinococcus sp. VB142</name>
    <dbReference type="NCBI Taxonomy" id="3112952"/>
    <lineage>
        <taxon>Bacteria</taxon>
        <taxon>Thermotogati</taxon>
        <taxon>Deinococcota</taxon>
        <taxon>Deinococci</taxon>
        <taxon>Deinococcales</taxon>
        <taxon>Deinococcaceae</taxon>
        <taxon>Deinococcus</taxon>
    </lineage>
</organism>
<dbReference type="EMBL" id="CP149782">
    <property type="protein sequence ID" value="WYF45394.1"/>
    <property type="molecule type" value="Genomic_DNA"/>
</dbReference>
<reference evidence="1" key="1">
    <citation type="submission" date="2024-03" db="EMBL/GenBank/DDBJ databases">
        <title>Deinococcus weizhi sp. nov., isolated from human skin.</title>
        <authorList>
            <person name="Wei Z."/>
            <person name="Tian F."/>
            <person name="Yang C."/>
            <person name="Xin L.T."/>
            <person name="Wen Z.J."/>
            <person name="Lan K.C."/>
            <person name="Yu L."/>
            <person name="Zhe W."/>
            <person name="Dan F.D."/>
            <person name="Jun W."/>
            <person name="Rui Z."/>
            <person name="Yong X.J."/>
            <person name="Ting Y."/>
            <person name="Wei X."/>
            <person name="Xu Z.G."/>
            <person name="Xin Z."/>
            <person name="Dong F.G."/>
            <person name="Ni X.M."/>
            <person name="Zheng M.G."/>
            <person name="Chun Y."/>
            <person name="Qian W.X."/>
        </authorList>
    </citation>
    <scope>NUCLEOTIDE SEQUENCE</scope>
    <source>
        <strain evidence="1">VB142</strain>
    </source>
</reference>
<proteinExistence type="predicted"/>
<name>A0AAU6Q4W1_9DEIO</name>
<dbReference type="AlphaFoldDB" id="A0AAU6Q4W1"/>
<evidence type="ECO:0000313" key="1">
    <source>
        <dbReference type="EMBL" id="WYF45394.1"/>
    </source>
</evidence>
<gene>
    <name evidence="1" type="ORF">WDJ50_04505</name>
</gene>